<evidence type="ECO:0000313" key="2">
    <source>
        <dbReference type="EMBL" id="CAK9035004.1"/>
    </source>
</evidence>
<comment type="caution">
    <text evidence="2">The sequence shown here is derived from an EMBL/GenBank/DDBJ whole genome shotgun (WGS) entry which is preliminary data.</text>
</comment>
<protein>
    <submittedName>
        <fullName evidence="2">Collagen triple helix repeat-containing protein</fullName>
    </submittedName>
</protein>
<reference evidence="2 3" key="1">
    <citation type="submission" date="2024-02" db="EMBL/GenBank/DDBJ databases">
        <authorList>
            <person name="Chen Y."/>
            <person name="Shah S."/>
            <person name="Dougan E. K."/>
            <person name="Thang M."/>
            <person name="Chan C."/>
        </authorList>
    </citation>
    <scope>NUCLEOTIDE SEQUENCE [LARGE SCALE GENOMIC DNA]</scope>
</reference>
<keyword evidence="3" id="KW-1185">Reference proteome</keyword>
<dbReference type="EMBL" id="CAXAMM010014914">
    <property type="protein sequence ID" value="CAK9035004.1"/>
    <property type="molecule type" value="Genomic_DNA"/>
</dbReference>
<sequence length="275" mass="29824">MSVSKMTCIEKAERYRPVLEFVAAILACLGAVAGLVVAIVAVNDVSDLRNQLFQAEQRANALSLTIAQLEGVVQTLDLATLSANVNDLRATADGIQADVASVGNVTERFNALEASLDPNTTFVQIIDQKEPGYSYDTGALTDVWNTRDLNKVNWGNVLLENNQFVLPAGTWSISATVPALRSSYNLARLQSISTSETLLYSISGLSAPSSGSTLFMTMKGVVVFTEPTRLEIQHLFQLYPENPGCLFCEFGLDYASSRVFDSVFTIVEAKRIALP</sequence>
<keyword evidence="1" id="KW-0472">Membrane</keyword>
<dbReference type="Proteomes" id="UP001642464">
    <property type="component" value="Unassembled WGS sequence"/>
</dbReference>
<gene>
    <name evidence="2" type="ORF">SCF082_LOCUS21110</name>
</gene>
<evidence type="ECO:0000313" key="3">
    <source>
        <dbReference type="Proteomes" id="UP001642464"/>
    </source>
</evidence>
<keyword evidence="1" id="KW-1133">Transmembrane helix</keyword>
<keyword evidence="1" id="KW-0812">Transmembrane</keyword>
<evidence type="ECO:0000256" key="1">
    <source>
        <dbReference type="SAM" id="Phobius"/>
    </source>
</evidence>
<feature type="transmembrane region" description="Helical" evidence="1">
    <location>
        <begin position="21"/>
        <end position="42"/>
    </location>
</feature>
<keyword evidence="2" id="KW-0176">Collagen</keyword>
<name>A0ABP0L9Y6_9DINO</name>
<accession>A0ABP0L9Y6</accession>
<proteinExistence type="predicted"/>
<organism evidence="2 3">
    <name type="scientific">Durusdinium trenchii</name>
    <dbReference type="NCBI Taxonomy" id="1381693"/>
    <lineage>
        <taxon>Eukaryota</taxon>
        <taxon>Sar</taxon>
        <taxon>Alveolata</taxon>
        <taxon>Dinophyceae</taxon>
        <taxon>Suessiales</taxon>
        <taxon>Symbiodiniaceae</taxon>
        <taxon>Durusdinium</taxon>
    </lineage>
</organism>